<dbReference type="SUPFAM" id="SSF51905">
    <property type="entry name" value="FAD/NAD(P)-binding domain"/>
    <property type="match status" value="1"/>
</dbReference>
<keyword evidence="3 8" id="KW-0285">Flavoprotein</keyword>
<evidence type="ECO:0000313" key="10">
    <source>
        <dbReference type="RefSeq" id="XP_011635510.1"/>
    </source>
</evidence>
<dbReference type="PANTHER" id="PTHR23023">
    <property type="entry name" value="DIMETHYLANILINE MONOOXYGENASE"/>
    <property type="match status" value="1"/>
</dbReference>
<proteinExistence type="inferred from homology"/>
<evidence type="ECO:0000256" key="1">
    <source>
        <dbReference type="ARBA" id="ARBA00001974"/>
    </source>
</evidence>
<evidence type="ECO:0000256" key="6">
    <source>
        <dbReference type="ARBA" id="ARBA00023002"/>
    </source>
</evidence>
<dbReference type="Gene3D" id="3.50.50.60">
    <property type="entry name" value="FAD/NAD(P)-binding domain"/>
    <property type="match status" value="3"/>
</dbReference>
<sequence length="332" mass="37771">MANQEKKIKVCVIGAGAAGLCAIRHLAANMTFEITAYEQTNEIGGTWVYKEQVGLDENGLPIHSSMYQNLRTNLPAKIMNFPDYMTMEGQERSCVNHQEVLKYLKDYAQHFDIYRHVHFNIKVEHVQSISSDYCDQNKWSVQIRKLKTNEMELRYFDAIMVCNGHYFDPYVPTIVGIESFSGLILHSHSYRKPDEFSGKNILILGAGSSGIDIGIDLSNQASRVYLSHNHDKLISSLPSNMIQVAGVESIHGTTFYLKDGTIIDTIDVFLFCTGYKYNFPFLDKNCGIQVESNYITPLYKHLINIEHPSMCIIGIPSNVVPFPMFHMQVQFF</sequence>
<keyword evidence="5" id="KW-0521">NADP</keyword>
<dbReference type="PRINTS" id="PR00370">
    <property type="entry name" value="FMOXYGENASE"/>
</dbReference>
<dbReference type="Pfam" id="PF00743">
    <property type="entry name" value="FMO-like"/>
    <property type="match status" value="2"/>
</dbReference>
<keyword evidence="6 8" id="KW-0560">Oxidoreductase</keyword>
<dbReference type="PIRSF" id="PIRSF000332">
    <property type="entry name" value="FMO"/>
    <property type="match status" value="1"/>
</dbReference>
<evidence type="ECO:0000256" key="5">
    <source>
        <dbReference type="ARBA" id="ARBA00022857"/>
    </source>
</evidence>
<dbReference type="InterPro" id="IPR050346">
    <property type="entry name" value="FMO-like"/>
</dbReference>
<dbReference type="InterPro" id="IPR020946">
    <property type="entry name" value="Flavin_mOase-like"/>
</dbReference>
<dbReference type="GO" id="GO:0004499">
    <property type="term" value="F:N,N-dimethylaniline monooxygenase activity"/>
    <property type="evidence" value="ECO:0007669"/>
    <property type="project" value="InterPro"/>
</dbReference>
<dbReference type="OrthoDB" id="66881at2759"/>
<evidence type="ECO:0000256" key="8">
    <source>
        <dbReference type="RuleBase" id="RU361177"/>
    </source>
</evidence>
<dbReference type="InterPro" id="IPR000960">
    <property type="entry name" value="Flavin_mOase"/>
</dbReference>
<comment type="cofactor">
    <cofactor evidence="1 8">
        <name>FAD</name>
        <dbReference type="ChEBI" id="CHEBI:57692"/>
    </cofactor>
</comment>
<reference evidence="10" key="1">
    <citation type="submission" date="2025-08" db="UniProtKB">
        <authorList>
            <consortium name="RefSeq"/>
        </authorList>
    </citation>
    <scope>IDENTIFICATION</scope>
</reference>
<evidence type="ECO:0000256" key="2">
    <source>
        <dbReference type="ARBA" id="ARBA00009183"/>
    </source>
</evidence>
<dbReference type="Proteomes" id="UP000504615">
    <property type="component" value="Unplaced"/>
</dbReference>
<evidence type="ECO:0000256" key="3">
    <source>
        <dbReference type="ARBA" id="ARBA00022630"/>
    </source>
</evidence>
<evidence type="ECO:0000256" key="4">
    <source>
        <dbReference type="ARBA" id="ARBA00022827"/>
    </source>
</evidence>
<comment type="similarity">
    <text evidence="2 8">Belongs to the FMO family.</text>
</comment>
<accession>A0A6I9W1J7</accession>
<dbReference type="GeneID" id="105426115"/>
<evidence type="ECO:0000256" key="7">
    <source>
        <dbReference type="ARBA" id="ARBA00023033"/>
    </source>
</evidence>
<dbReference type="RefSeq" id="XP_011635510.1">
    <property type="nucleotide sequence ID" value="XM_011637208.2"/>
</dbReference>
<dbReference type="InterPro" id="IPR036188">
    <property type="entry name" value="FAD/NAD-bd_sf"/>
</dbReference>
<dbReference type="GO" id="GO:0050660">
    <property type="term" value="F:flavin adenine dinucleotide binding"/>
    <property type="evidence" value="ECO:0007669"/>
    <property type="project" value="InterPro"/>
</dbReference>
<name>A0A6I9W1J7_9HYME</name>
<dbReference type="GO" id="GO:0050661">
    <property type="term" value="F:NADP binding"/>
    <property type="evidence" value="ECO:0007669"/>
    <property type="project" value="InterPro"/>
</dbReference>
<gene>
    <name evidence="10" type="primary">LOC105426115</name>
</gene>
<organism evidence="9 10">
    <name type="scientific">Pogonomyrmex barbatus</name>
    <name type="common">red harvester ant</name>
    <dbReference type="NCBI Taxonomy" id="144034"/>
    <lineage>
        <taxon>Eukaryota</taxon>
        <taxon>Metazoa</taxon>
        <taxon>Ecdysozoa</taxon>
        <taxon>Arthropoda</taxon>
        <taxon>Hexapoda</taxon>
        <taxon>Insecta</taxon>
        <taxon>Pterygota</taxon>
        <taxon>Neoptera</taxon>
        <taxon>Endopterygota</taxon>
        <taxon>Hymenoptera</taxon>
        <taxon>Apocrita</taxon>
        <taxon>Aculeata</taxon>
        <taxon>Formicoidea</taxon>
        <taxon>Formicidae</taxon>
        <taxon>Myrmicinae</taxon>
        <taxon>Pogonomyrmex</taxon>
    </lineage>
</organism>
<dbReference type="AlphaFoldDB" id="A0A6I9W1J7"/>
<keyword evidence="4 8" id="KW-0274">FAD</keyword>
<protein>
    <recommendedName>
        <fullName evidence="8">Flavin-containing monooxygenase</fullName>
        <ecNumber evidence="8">1.-.-.-</ecNumber>
    </recommendedName>
</protein>
<keyword evidence="7 8" id="KW-0503">Monooxygenase</keyword>
<dbReference type="FunFam" id="3.50.50.60:FF:000138">
    <property type="entry name" value="Flavin-containing monooxygenase"/>
    <property type="match status" value="1"/>
</dbReference>
<dbReference type="EC" id="1.-.-.-" evidence="8"/>
<keyword evidence="9" id="KW-1185">Reference proteome</keyword>
<evidence type="ECO:0000313" key="9">
    <source>
        <dbReference type="Proteomes" id="UP000504615"/>
    </source>
</evidence>